<evidence type="ECO:0000256" key="3">
    <source>
        <dbReference type="ARBA" id="ARBA00022729"/>
    </source>
</evidence>
<proteinExistence type="inferred from homology"/>
<dbReference type="Gene3D" id="1.25.40.390">
    <property type="match status" value="1"/>
</dbReference>
<feature type="domain" description="RagB/SusD" evidence="6">
    <location>
        <begin position="380"/>
        <end position="547"/>
    </location>
</feature>
<dbReference type="RefSeq" id="WP_146784052.1">
    <property type="nucleotide sequence ID" value="NZ_CP042433.1"/>
</dbReference>
<dbReference type="Proteomes" id="UP000321204">
    <property type="component" value="Chromosome"/>
</dbReference>
<keyword evidence="4" id="KW-0472">Membrane</keyword>
<name>A0A5B8UFZ3_9BACT</name>
<organism evidence="7 8">
    <name type="scientific">Flavisolibacter ginsenosidimutans</name>
    <dbReference type="NCBI Taxonomy" id="661481"/>
    <lineage>
        <taxon>Bacteria</taxon>
        <taxon>Pseudomonadati</taxon>
        <taxon>Bacteroidota</taxon>
        <taxon>Chitinophagia</taxon>
        <taxon>Chitinophagales</taxon>
        <taxon>Chitinophagaceae</taxon>
        <taxon>Flavisolibacter</taxon>
    </lineage>
</organism>
<dbReference type="SUPFAM" id="SSF48452">
    <property type="entry name" value="TPR-like"/>
    <property type="match status" value="1"/>
</dbReference>
<evidence type="ECO:0000256" key="1">
    <source>
        <dbReference type="ARBA" id="ARBA00004442"/>
    </source>
</evidence>
<dbReference type="GO" id="GO:0009279">
    <property type="term" value="C:cell outer membrane"/>
    <property type="evidence" value="ECO:0007669"/>
    <property type="project" value="UniProtKB-SubCell"/>
</dbReference>
<comment type="subcellular location">
    <subcellularLocation>
        <location evidence="1">Cell outer membrane</location>
    </subcellularLocation>
</comment>
<evidence type="ECO:0000256" key="5">
    <source>
        <dbReference type="ARBA" id="ARBA00023237"/>
    </source>
</evidence>
<dbReference type="OrthoDB" id="1035036at2"/>
<dbReference type="AlphaFoldDB" id="A0A5B8UFZ3"/>
<evidence type="ECO:0000313" key="8">
    <source>
        <dbReference type="Proteomes" id="UP000321204"/>
    </source>
</evidence>
<accession>A0A5B8UFZ3</accession>
<sequence>MKKFVLVAAAAAAGLTSCKKILDVQPEDQLDVSQMYRNVYDADAAIIGLYGKFQGLAERYILLNELRADMLDYTVNADEYLRQLSTHSVTPDNPYASPRPFYELIVNCNDVLKHFNGMRKENKLKEAEYNQRYSDVACLRSFLYLQLGIHYGKVPYVTDALETVDDVKNEAKFPRLEFNTLLDSLINFTESIPFKDQYPTGTTLNISVDGYQTQKIFINKKVILGDLYLWKGKYREAATYYRQVMETGTTGVQGNQYFVMYKLGWSGSRTSPGSTDHFVRYTRPGDATTLAWTNSWVTMFERGQDEGFNNEWVWVIPFDSKFKPENPFVKLFSPVGGSYLVKPSQSAMDLYNSQTQLSAQGLGLPYDARGAYTWRNINGQPVVMKYLYNYLDKNTSLPVNVLQQNSKWFLFRSTHLLLRFAEAANRENRFLLATAFINNGISGAYPAPGSDVTNYHNTLSEPYPYNFDARNSGNSGIPYYRADWYRHQGVRFRANVTNNVYAAADSLTQIENSIVTELGLENGFEGTRWPDLLRIALRRNDPAFIADKIYDKLRKDGSGNAAAARAKLMNRDWYLPFVW</sequence>
<evidence type="ECO:0000259" key="6">
    <source>
        <dbReference type="Pfam" id="PF07980"/>
    </source>
</evidence>
<dbReference type="KEGG" id="fgg:FSB75_05670"/>
<dbReference type="PROSITE" id="PS51257">
    <property type="entry name" value="PROKAR_LIPOPROTEIN"/>
    <property type="match status" value="1"/>
</dbReference>
<dbReference type="InterPro" id="IPR011990">
    <property type="entry name" value="TPR-like_helical_dom_sf"/>
</dbReference>
<gene>
    <name evidence="7" type="ORF">FSB75_05670</name>
</gene>
<protein>
    <submittedName>
        <fullName evidence="7">RagB/SusD family nutrient uptake outer membrane protein</fullName>
    </submittedName>
</protein>
<dbReference type="InterPro" id="IPR012944">
    <property type="entry name" value="SusD_RagB_dom"/>
</dbReference>
<evidence type="ECO:0000256" key="2">
    <source>
        <dbReference type="ARBA" id="ARBA00006275"/>
    </source>
</evidence>
<dbReference type="EMBL" id="CP042433">
    <property type="protein sequence ID" value="QEC55413.1"/>
    <property type="molecule type" value="Genomic_DNA"/>
</dbReference>
<reference evidence="7 8" key="1">
    <citation type="journal article" date="2015" name="Int. J. Syst. Evol. Microbiol.">
        <title>Flavisolibacter ginsenosidimutans sp. nov., with ginsenoside-converting activity isolated from soil used for cultivating ginseng.</title>
        <authorList>
            <person name="Zhao Y."/>
            <person name="Liu Q."/>
            <person name="Kang M.S."/>
            <person name="Jin F."/>
            <person name="Yu H."/>
            <person name="Im W.T."/>
        </authorList>
    </citation>
    <scope>NUCLEOTIDE SEQUENCE [LARGE SCALE GENOMIC DNA]</scope>
    <source>
        <strain evidence="7 8">Gsoil 636</strain>
    </source>
</reference>
<keyword evidence="5" id="KW-0998">Cell outer membrane</keyword>
<evidence type="ECO:0000256" key="4">
    <source>
        <dbReference type="ARBA" id="ARBA00023136"/>
    </source>
</evidence>
<comment type="similarity">
    <text evidence="2">Belongs to the SusD family.</text>
</comment>
<keyword evidence="3" id="KW-0732">Signal</keyword>
<evidence type="ECO:0000313" key="7">
    <source>
        <dbReference type="EMBL" id="QEC55413.1"/>
    </source>
</evidence>
<keyword evidence="8" id="KW-1185">Reference proteome</keyword>
<dbReference type="Pfam" id="PF07980">
    <property type="entry name" value="SusD_RagB"/>
    <property type="match status" value="1"/>
</dbReference>